<protein>
    <submittedName>
        <fullName evidence="2">Endonuclease domain-containing protein</fullName>
    </submittedName>
</protein>
<dbReference type="Proteomes" id="UP000606921">
    <property type="component" value="Unassembled WGS sequence"/>
</dbReference>
<dbReference type="SUPFAM" id="SSF52980">
    <property type="entry name" value="Restriction endonuclease-like"/>
    <property type="match status" value="1"/>
</dbReference>
<dbReference type="CDD" id="cd01038">
    <property type="entry name" value="Endonuclease_DUF559"/>
    <property type="match status" value="1"/>
</dbReference>
<dbReference type="PANTHER" id="PTHR38590:SF1">
    <property type="entry name" value="BLL0828 PROTEIN"/>
    <property type="match status" value="1"/>
</dbReference>
<keyword evidence="2" id="KW-0255">Endonuclease</keyword>
<dbReference type="InterPro" id="IPR047216">
    <property type="entry name" value="Endonuclease_DUF559_bact"/>
</dbReference>
<keyword evidence="2" id="KW-0540">Nuclease</keyword>
<dbReference type="EMBL" id="CABFWF030000014">
    <property type="protein sequence ID" value="CAD7050653.1"/>
    <property type="molecule type" value="Genomic_DNA"/>
</dbReference>
<keyword evidence="2" id="KW-0378">Hydrolase</keyword>
<name>A0ABM8PVH4_9HYPH</name>
<dbReference type="Gene3D" id="3.40.960.10">
    <property type="entry name" value="VSR Endonuclease"/>
    <property type="match status" value="1"/>
</dbReference>
<evidence type="ECO:0000313" key="3">
    <source>
        <dbReference type="Proteomes" id="UP000606921"/>
    </source>
</evidence>
<dbReference type="InterPro" id="IPR011335">
    <property type="entry name" value="Restrct_endonuc-II-like"/>
</dbReference>
<dbReference type="InterPro" id="IPR007569">
    <property type="entry name" value="DUF559"/>
</dbReference>
<comment type="caution">
    <text evidence="2">The sequence shown here is derived from an EMBL/GenBank/DDBJ whole genome shotgun (WGS) entry which is preliminary data.</text>
</comment>
<feature type="domain" description="DUF559" evidence="1">
    <location>
        <begin position="1"/>
        <end position="85"/>
    </location>
</feature>
<gene>
    <name evidence="2" type="ORF">REJC140_01666</name>
</gene>
<dbReference type="Pfam" id="PF04480">
    <property type="entry name" value="DUF559"/>
    <property type="match status" value="1"/>
</dbReference>
<dbReference type="GO" id="GO:0004519">
    <property type="term" value="F:endonuclease activity"/>
    <property type="evidence" value="ECO:0007669"/>
    <property type="project" value="UniProtKB-KW"/>
</dbReference>
<sequence length="99" mass="11651">MWSMLRDLRPYGARFRRETPIGPYIADFAWLSARLIVEVDGDSHESDIGRSHDLRRDAFLKSQGFTVLRFENAQVLERPDFVFLTVERHASPFLKRELK</sequence>
<keyword evidence="3" id="KW-1185">Reference proteome</keyword>
<evidence type="ECO:0000259" key="1">
    <source>
        <dbReference type="Pfam" id="PF04480"/>
    </source>
</evidence>
<accession>A0ABM8PVH4</accession>
<evidence type="ECO:0000313" key="2">
    <source>
        <dbReference type="EMBL" id="CAD7050653.1"/>
    </source>
</evidence>
<organism evidence="2 3">
    <name type="scientific">Pseudorhizobium endolithicum</name>
    <dbReference type="NCBI Taxonomy" id="1191678"/>
    <lineage>
        <taxon>Bacteria</taxon>
        <taxon>Pseudomonadati</taxon>
        <taxon>Pseudomonadota</taxon>
        <taxon>Alphaproteobacteria</taxon>
        <taxon>Hyphomicrobiales</taxon>
        <taxon>Rhizobiaceae</taxon>
        <taxon>Rhizobium/Agrobacterium group</taxon>
        <taxon>Pseudorhizobium</taxon>
    </lineage>
</organism>
<reference evidence="2 3" key="1">
    <citation type="submission" date="2020-11" db="EMBL/GenBank/DDBJ databases">
        <authorList>
            <person name="Lassalle F."/>
        </authorList>
    </citation>
    <scope>NUCLEOTIDE SEQUENCE [LARGE SCALE GENOMIC DNA]</scope>
    <source>
        <strain evidence="2 3">JC140</strain>
    </source>
</reference>
<proteinExistence type="predicted"/>
<dbReference type="PANTHER" id="PTHR38590">
    <property type="entry name" value="BLL0828 PROTEIN"/>
    <property type="match status" value="1"/>
</dbReference>